<accession>A0A0G2AHW3</accession>
<reference evidence="1 2" key="1">
    <citation type="journal article" date="2015" name="Nature">
        <title>rRNA introns, odd ribosomes, and small enigmatic genomes across a large radiation of phyla.</title>
        <authorList>
            <person name="Brown C.T."/>
            <person name="Hug L.A."/>
            <person name="Thomas B.C."/>
            <person name="Sharon I."/>
            <person name="Castelle C.J."/>
            <person name="Singh A."/>
            <person name="Wilkins M.J."/>
            <person name="Williams K.H."/>
            <person name="Banfield J.F."/>
        </authorList>
    </citation>
    <scope>NUCLEOTIDE SEQUENCE [LARGE SCALE GENOMIC DNA]</scope>
</reference>
<dbReference type="AlphaFoldDB" id="A0A0G2AHW3"/>
<comment type="caution">
    <text evidence="1">The sequence shown here is derived from an EMBL/GenBank/DDBJ whole genome shotgun (WGS) entry which is preliminary data.</text>
</comment>
<name>A0A0G2AHW3_9BACT</name>
<gene>
    <name evidence="1" type="ORF">UY77_C0034G0004</name>
</gene>
<dbReference type="Proteomes" id="UP000034711">
    <property type="component" value="Unassembled WGS sequence"/>
</dbReference>
<evidence type="ECO:0000313" key="1">
    <source>
        <dbReference type="EMBL" id="KKW32129.1"/>
    </source>
</evidence>
<protein>
    <submittedName>
        <fullName evidence="1">Uncharacterized protein</fullName>
    </submittedName>
</protein>
<organism evidence="1 2">
    <name type="scientific">Candidatus Uhrbacteria bacterium GW2011_GWA2_53_10</name>
    <dbReference type="NCBI Taxonomy" id="1618980"/>
    <lineage>
        <taxon>Bacteria</taxon>
        <taxon>Candidatus Uhriibacteriota</taxon>
    </lineage>
</organism>
<sequence>MLLTIEGAPTQLELGDMICYRRNDGVWRVFRDEKELYFARPGRKTMRVTKWPAVPNLDGDVIERTLDFFSILTGFKFERQPGFNNFVVVSRP</sequence>
<dbReference type="EMBL" id="LCRI01000034">
    <property type="protein sequence ID" value="KKW32129.1"/>
    <property type="molecule type" value="Genomic_DNA"/>
</dbReference>
<proteinExistence type="predicted"/>
<evidence type="ECO:0000313" key="2">
    <source>
        <dbReference type="Proteomes" id="UP000034711"/>
    </source>
</evidence>